<keyword evidence="8 13" id="KW-0547">Nucleotide-binding</keyword>
<keyword evidence="11 14" id="KW-1133">Transmembrane helix</keyword>
<dbReference type="Pfam" id="PF08263">
    <property type="entry name" value="LRRNT_2"/>
    <property type="match status" value="1"/>
</dbReference>
<proteinExistence type="inferred from homology"/>
<organism evidence="17 18">
    <name type="scientific">Gossypium hirsutum</name>
    <name type="common">Upland cotton</name>
    <name type="synonym">Gossypium mexicanum</name>
    <dbReference type="NCBI Taxonomy" id="3635"/>
    <lineage>
        <taxon>Eukaryota</taxon>
        <taxon>Viridiplantae</taxon>
        <taxon>Streptophyta</taxon>
        <taxon>Embryophyta</taxon>
        <taxon>Tracheophyta</taxon>
        <taxon>Spermatophyta</taxon>
        <taxon>Magnoliopsida</taxon>
        <taxon>eudicotyledons</taxon>
        <taxon>Gunneridae</taxon>
        <taxon>Pentapetalae</taxon>
        <taxon>rosids</taxon>
        <taxon>malvids</taxon>
        <taxon>Malvales</taxon>
        <taxon>Malvaceae</taxon>
        <taxon>Malvoideae</taxon>
        <taxon>Gossypium</taxon>
    </lineage>
</organism>
<evidence type="ECO:0000256" key="3">
    <source>
        <dbReference type="ARBA" id="ARBA00022527"/>
    </source>
</evidence>
<dbReference type="PANTHER" id="PTHR27008">
    <property type="entry name" value="OS04G0122200 PROTEIN"/>
    <property type="match status" value="1"/>
</dbReference>
<dbReference type="GO" id="GO:0004674">
    <property type="term" value="F:protein serine/threonine kinase activity"/>
    <property type="evidence" value="ECO:0007669"/>
    <property type="project" value="UniProtKB-KW"/>
</dbReference>
<evidence type="ECO:0000256" key="4">
    <source>
        <dbReference type="ARBA" id="ARBA00022614"/>
    </source>
</evidence>
<dbReference type="SMART" id="SM00220">
    <property type="entry name" value="S_TKc"/>
    <property type="match status" value="1"/>
</dbReference>
<dbReference type="Pfam" id="PF07714">
    <property type="entry name" value="PK_Tyr_Ser-Thr"/>
    <property type="match status" value="1"/>
</dbReference>
<gene>
    <name evidence="18" type="primary">LOC107934650</name>
</gene>
<keyword evidence="12 14" id="KW-0472">Membrane</keyword>
<dbReference type="GeneID" id="107934650"/>
<dbReference type="InterPro" id="IPR011009">
    <property type="entry name" value="Kinase-like_dom_sf"/>
</dbReference>
<dbReference type="InterPro" id="IPR051809">
    <property type="entry name" value="Plant_receptor-like_S/T_kinase"/>
</dbReference>
<evidence type="ECO:0000259" key="16">
    <source>
        <dbReference type="PROSITE" id="PS50011"/>
    </source>
</evidence>
<evidence type="ECO:0000256" key="10">
    <source>
        <dbReference type="ARBA" id="ARBA00022840"/>
    </source>
</evidence>
<dbReference type="SUPFAM" id="SSF56112">
    <property type="entry name" value="Protein kinase-like (PK-like)"/>
    <property type="match status" value="1"/>
</dbReference>
<keyword evidence="15" id="KW-0732">Signal</keyword>
<dbReference type="PROSITE" id="PS00108">
    <property type="entry name" value="PROTEIN_KINASE_ST"/>
    <property type="match status" value="1"/>
</dbReference>
<keyword evidence="5" id="KW-0808">Transferase</keyword>
<evidence type="ECO:0000256" key="1">
    <source>
        <dbReference type="ARBA" id="ARBA00004370"/>
    </source>
</evidence>
<dbReference type="InterPro" id="IPR008271">
    <property type="entry name" value="Ser/Thr_kinase_AS"/>
</dbReference>
<dbReference type="RefSeq" id="XP_016722620.2">
    <property type="nucleotide sequence ID" value="XM_016867131.2"/>
</dbReference>
<dbReference type="PROSITE" id="PS50011">
    <property type="entry name" value="PROTEIN_KINASE_DOM"/>
    <property type="match status" value="1"/>
</dbReference>
<feature type="transmembrane region" description="Helical" evidence="14">
    <location>
        <begin position="455"/>
        <end position="477"/>
    </location>
</feature>
<dbReference type="Gene3D" id="3.30.200.20">
    <property type="entry name" value="Phosphorylase Kinase, domain 1"/>
    <property type="match status" value="1"/>
</dbReference>
<keyword evidence="7" id="KW-0677">Repeat</keyword>
<dbReference type="AlphaFoldDB" id="A0A1U8M780"/>
<dbReference type="InterPro" id="IPR000719">
    <property type="entry name" value="Prot_kinase_dom"/>
</dbReference>
<dbReference type="InterPro" id="IPR001611">
    <property type="entry name" value="Leu-rich_rpt"/>
</dbReference>
<keyword evidence="4" id="KW-0433">Leucine-rich repeat</keyword>
<dbReference type="InterPro" id="IPR013210">
    <property type="entry name" value="LRR_N_plant-typ"/>
</dbReference>
<feature type="chain" id="PRO_5045585788" evidence="15">
    <location>
        <begin position="23"/>
        <end position="801"/>
    </location>
</feature>
<dbReference type="SUPFAM" id="SSF52058">
    <property type="entry name" value="L domain-like"/>
    <property type="match status" value="1"/>
</dbReference>
<dbReference type="PANTHER" id="PTHR27008:SF585">
    <property type="entry name" value="PROTEIN KINASE DOMAIN-CONTAINING PROTEIN"/>
    <property type="match status" value="1"/>
</dbReference>
<keyword evidence="3" id="KW-0723">Serine/threonine-protein kinase</keyword>
<dbReference type="InterPro" id="IPR001245">
    <property type="entry name" value="Ser-Thr/Tyr_kinase_cat_dom"/>
</dbReference>
<reference evidence="17" key="1">
    <citation type="journal article" date="2020" name="Nat. Genet.">
        <title>Genomic diversifications of five Gossypium allopolyploid species and their impact on cotton improvement.</title>
        <authorList>
            <person name="Chen Z.J."/>
            <person name="Sreedasyam A."/>
            <person name="Ando A."/>
            <person name="Song Q."/>
            <person name="De Santiago L.M."/>
            <person name="Hulse-Kemp A.M."/>
            <person name="Ding M."/>
            <person name="Ye W."/>
            <person name="Kirkbride R.C."/>
            <person name="Jenkins J."/>
            <person name="Plott C."/>
            <person name="Lovell J."/>
            <person name="Lin Y.M."/>
            <person name="Vaughn R."/>
            <person name="Liu B."/>
            <person name="Simpson S."/>
            <person name="Scheffler B.E."/>
            <person name="Wen L."/>
            <person name="Saski C.A."/>
            <person name="Grover C.E."/>
            <person name="Hu G."/>
            <person name="Conover J.L."/>
            <person name="Carlson J.W."/>
            <person name="Shu S."/>
            <person name="Boston L.B."/>
            <person name="Williams M."/>
            <person name="Peterson D.G."/>
            <person name="McGee K."/>
            <person name="Jones D.C."/>
            <person name="Wendel J.F."/>
            <person name="Stelly D.M."/>
            <person name="Grimwood J."/>
            <person name="Schmutz J."/>
        </authorList>
    </citation>
    <scope>NUCLEOTIDE SEQUENCE [LARGE SCALE GENOMIC DNA]</scope>
    <source>
        <strain evidence="17">cv. TM-1</strain>
    </source>
</reference>
<feature type="signal peptide" evidence="15">
    <location>
        <begin position="1"/>
        <end position="22"/>
    </location>
</feature>
<comment type="similarity">
    <text evidence="2">Belongs to the protein kinase superfamily. Ser/Thr protein kinase family.</text>
</comment>
<dbReference type="InterPro" id="IPR003591">
    <property type="entry name" value="Leu-rich_rpt_typical-subtyp"/>
</dbReference>
<evidence type="ECO:0000313" key="17">
    <source>
        <dbReference type="Proteomes" id="UP000818029"/>
    </source>
</evidence>
<evidence type="ECO:0000256" key="9">
    <source>
        <dbReference type="ARBA" id="ARBA00022777"/>
    </source>
</evidence>
<evidence type="ECO:0000256" key="2">
    <source>
        <dbReference type="ARBA" id="ARBA00008684"/>
    </source>
</evidence>
<keyword evidence="10 13" id="KW-0067">ATP-binding</keyword>
<dbReference type="Gene3D" id="1.10.510.10">
    <property type="entry name" value="Transferase(Phosphotransferase) domain 1"/>
    <property type="match status" value="1"/>
</dbReference>
<name>A0A1U8M780_GOSHI</name>
<evidence type="ECO:0000313" key="18">
    <source>
        <dbReference type="RefSeq" id="XP_016722620.2"/>
    </source>
</evidence>
<evidence type="ECO:0000256" key="5">
    <source>
        <dbReference type="ARBA" id="ARBA00022679"/>
    </source>
</evidence>
<dbReference type="Pfam" id="PF13855">
    <property type="entry name" value="LRR_8"/>
    <property type="match status" value="2"/>
</dbReference>
<comment type="subcellular location">
    <subcellularLocation>
        <location evidence="1">Membrane</location>
    </subcellularLocation>
</comment>
<dbReference type="Gene3D" id="3.80.10.10">
    <property type="entry name" value="Ribonuclease Inhibitor"/>
    <property type="match status" value="3"/>
</dbReference>
<dbReference type="GO" id="GO:0005524">
    <property type="term" value="F:ATP binding"/>
    <property type="evidence" value="ECO:0007669"/>
    <property type="project" value="UniProtKB-UniRule"/>
</dbReference>
<keyword evidence="9" id="KW-0418">Kinase</keyword>
<keyword evidence="17" id="KW-1185">Reference proteome</keyword>
<evidence type="ECO:0000256" key="12">
    <source>
        <dbReference type="ARBA" id="ARBA00023136"/>
    </source>
</evidence>
<evidence type="ECO:0000256" key="15">
    <source>
        <dbReference type="SAM" id="SignalP"/>
    </source>
</evidence>
<evidence type="ECO:0000256" key="13">
    <source>
        <dbReference type="PROSITE-ProRule" id="PRU10141"/>
    </source>
</evidence>
<evidence type="ECO:0000256" key="8">
    <source>
        <dbReference type="ARBA" id="ARBA00022741"/>
    </source>
</evidence>
<dbReference type="Proteomes" id="UP000818029">
    <property type="component" value="Chromosome D01"/>
</dbReference>
<evidence type="ECO:0000256" key="6">
    <source>
        <dbReference type="ARBA" id="ARBA00022692"/>
    </source>
</evidence>
<dbReference type="GO" id="GO:0005886">
    <property type="term" value="C:plasma membrane"/>
    <property type="evidence" value="ECO:0007669"/>
    <property type="project" value="UniProtKB-SubCell"/>
</dbReference>
<reference evidence="18" key="2">
    <citation type="submission" date="2025-08" db="UniProtKB">
        <authorList>
            <consortium name="RefSeq"/>
        </authorList>
    </citation>
    <scope>IDENTIFICATION</scope>
</reference>
<protein>
    <submittedName>
        <fullName evidence="18">LRR receptor-like serine/threonine-protein kinase EFR isoform X3</fullName>
    </submittedName>
</protein>
<keyword evidence="6 14" id="KW-0812">Transmembrane</keyword>
<sequence>MGNTFLNLALLIIFHFSMPTFSMKLTTILTDQSALLALKDHVIHDPENVLTTNWSASAPVCNWFGVSCGSKHRRVTALNLTGLGLVGTLPPHLGNLSFLSLLYVRNNSFYGGLPVQLSNLRRLKYLNFGNNSFSGEIPSWLGSLTELRRLFLGQNNFKGVIPFSLGYLSKLEFLYLFGNQISGSIPSTIFNISSLQEIYLSYNMLSGSIPSVPRDLLLLEVIDFTSNNLTGHIPKDMFDHLPNLKGLYWSLNLLSGRIPASLFKCKELQMLSLSYNQMEGSLPIEIGNLSMLQYIYIGRNHFEGEIPKQIVNLTLLMAFDCSHSNFTGIIPQEIGNLKNLNWLNLAFNNIAGSIPPQVFNISTLRTISLDTNQLSGHLPSNMGLFLPNMEQLYLDFNHLAGSIPMLEGEIPEGGSFGNYSIESSKGNEALCGAARLHVPNCKTRPLRNSKAKTKLILYVALPIASTILVVALIIIILQNKRRKDKLPTQEDMIPLGTWRRFSYHELRQATDGFNDSRLLGNGSYGSVFQGTLPDGTIIAVKVFKLELETAFKSFDVECDVLRNTRHRNLVKVISSCSNDINFKALVLEFMPNGSLDKWLYSNKQYLDILQRLNIMIDVASALEYLHHGNATPVVHCDLKTNNILLDEDMVAHLSDFGIAKLLCEEASMIQTMTMATFGYMAPEYGMEGIVSTKGDVYSFGILLMEIITRKKPTDEMFAGERSLKSWVIESISSSLNQVVDPKLLSTIGREYLKVKNCALSILQVGLECCVELPNERLHMKEIVTKLKKIKVTLLRDMERVR</sequence>
<dbReference type="SMART" id="SM00369">
    <property type="entry name" value="LRR_TYP"/>
    <property type="match status" value="6"/>
</dbReference>
<accession>A0A1U8M780</accession>
<evidence type="ECO:0000256" key="14">
    <source>
        <dbReference type="SAM" id="Phobius"/>
    </source>
</evidence>
<dbReference type="InterPro" id="IPR032675">
    <property type="entry name" value="LRR_dom_sf"/>
</dbReference>
<evidence type="ECO:0000256" key="7">
    <source>
        <dbReference type="ARBA" id="ARBA00022737"/>
    </source>
</evidence>
<dbReference type="Pfam" id="PF00560">
    <property type="entry name" value="LRR_1"/>
    <property type="match status" value="1"/>
</dbReference>
<feature type="domain" description="Protein kinase" evidence="16">
    <location>
        <begin position="513"/>
        <end position="793"/>
    </location>
</feature>
<dbReference type="InterPro" id="IPR017441">
    <property type="entry name" value="Protein_kinase_ATP_BS"/>
</dbReference>
<feature type="binding site" evidence="13">
    <location>
        <position position="552"/>
    </location>
    <ligand>
        <name>ATP</name>
        <dbReference type="ChEBI" id="CHEBI:30616"/>
    </ligand>
</feature>
<evidence type="ECO:0000256" key="11">
    <source>
        <dbReference type="ARBA" id="ARBA00022989"/>
    </source>
</evidence>
<dbReference type="PROSITE" id="PS00107">
    <property type="entry name" value="PROTEIN_KINASE_ATP"/>
    <property type="match status" value="1"/>
</dbReference>